<organism evidence="2 3">
    <name type="scientific">Chryseobacterium taeanense</name>
    <dbReference type="NCBI Taxonomy" id="311334"/>
    <lineage>
        <taxon>Bacteria</taxon>
        <taxon>Pseudomonadati</taxon>
        <taxon>Bacteroidota</taxon>
        <taxon>Flavobacteriia</taxon>
        <taxon>Flavobacteriales</taxon>
        <taxon>Weeksellaceae</taxon>
        <taxon>Chryseobacterium group</taxon>
        <taxon>Chryseobacterium</taxon>
    </lineage>
</organism>
<accession>A0A1G8MCF5</accession>
<reference evidence="3" key="1">
    <citation type="submission" date="2016-10" db="EMBL/GenBank/DDBJ databases">
        <authorList>
            <person name="Varghese N."/>
            <person name="Submissions S."/>
        </authorList>
    </citation>
    <scope>NUCLEOTIDE SEQUENCE [LARGE SCALE GENOMIC DNA]</scope>
    <source>
        <strain evidence="3">DSM 17071</strain>
    </source>
</reference>
<keyword evidence="1" id="KW-0812">Transmembrane</keyword>
<keyword evidence="1" id="KW-0472">Membrane</keyword>
<keyword evidence="1" id="KW-1133">Transmembrane helix</keyword>
<keyword evidence="3" id="KW-1185">Reference proteome</keyword>
<evidence type="ECO:0000256" key="1">
    <source>
        <dbReference type="SAM" id="Phobius"/>
    </source>
</evidence>
<dbReference type="OrthoDB" id="1250816at2"/>
<gene>
    <name evidence="2" type="ORF">SAMN05421846_11177</name>
</gene>
<dbReference type="RefSeq" id="WP_089860298.1">
    <property type="nucleotide sequence ID" value="NZ_FNDW01000011.1"/>
</dbReference>
<dbReference type="AlphaFoldDB" id="A0A1G8MCF5"/>
<protein>
    <submittedName>
        <fullName evidence="2">Uncharacterized protein</fullName>
    </submittedName>
</protein>
<evidence type="ECO:0000313" key="3">
    <source>
        <dbReference type="Proteomes" id="UP000198869"/>
    </source>
</evidence>
<name>A0A1G8MCF5_9FLAO</name>
<dbReference type="EMBL" id="FNDW01000011">
    <property type="protein sequence ID" value="SDI65572.1"/>
    <property type="molecule type" value="Genomic_DNA"/>
</dbReference>
<sequence>MKNNMLNNLKSNYEELEIKPSSELWSRLEQQLEENPVTISKKTFEWWKYAAVIVFLISMGTVFYFNSGNDSGNEKVNYIVKKSLEITVNPNNPDLKYPTAYPKSAPTEKSNKKIVIKDKETNFDKVLVPEKENTTIKNEVSVVKIQQIAVKQPEKLDIQPAGIENHVPVIAEVKKTKPTYINSNELLLGREFDKTSRNPYRNDVKIGIFNFDKPTPNVENVTVLGVTVYVDSK</sequence>
<dbReference type="Proteomes" id="UP000198869">
    <property type="component" value="Unassembled WGS sequence"/>
</dbReference>
<proteinExistence type="predicted"/>
<dbReference type="STRING" id="311334.SAMN05421846_11177"/>
<evidence type="ECO:0000313" key="2">
    <source>
        <dbReference type="EMBL" id="SDI65572.1"/>
    </source>
</evidence>
<feature type="transmembrane region" description="Helical" evidence="1">
    <location>
        <begin position="46"/>
        <end position="65"/>
    </location>
</feature>